<dbReference type="GeneID" id="35407369"/>
<keyword evidence="3" id="KW-1185">Reference proteome</keyword>
<feature type="region of interest" description="Disordered" evidence="1">
    <location>
        <begin position="1"/>
        <end position="22"/>
    </location>
</feature>
<evidence type="ECO:0000313" key="3">
    <source>
        <dbReference type="Proteomes" id="UP000016800"/>
    </source>
</evidence>
<dbReference type="AlphaFoldDB" id="S0EE29"/>
<gene>
    <name evidence="2" type="ORF">FFUJ_13915</name>
</gene>
<name>S0EE29_GIBF5</name>
<dbReference type="HOGENOM" id="CLU_2026928_0_0_1"/>
<evidence type="ECO:0000313" key="2">
    <source>
        <dbReference type="EMBL" id="CCT72087.1"/>
    </source>
</evidence>
<organism evidence="2 3">
    <name type="scientific">Gibberella fujikuroi (strain CBS 195.34 / IMI 58289 / NRRL A-6831)</name>
    <name type="common">Bakanae and foot rot disease fungus</name>
    <name type="synonym">Fusarium fujikuroi</name>
    <dbReference type="NCBI Taxonomy" id="1279085"/>
    <lineage>
        <taxon>Eukaryota</taxon>
        <taxon>Fungi</taxon>
        <taxon>Dikarya</taxon>
        <taxon>Ascomycota</taxon>
        <taxon>Pezizomycotina</taxon>
        <taxon>Sordariomycetes</taxon>
        <taxon>Hypocreomycetidae</taxon>
        <taxon>Hypocreales</taxon>
        <taxon>Nectriaceae</taxon>
        <taxon>Fusarium</taxon>
        <taxon>Fusarium fujikuroi species complex</taxon>
    </lineage>
</organism>
<proteinExistence type="predicted"/>
<dbReference type="EMBL" id="HF679030">
    <property type="protein sequence ID" value="CCT72087.1"/>
    <property type="molecule type" value="Genomic_DNA"/>
</dbReference>
<accession>S0EE29</accession>
<dbReference type="VEuPathDB" id="FungiDB:FFUJ_13915"/>
<protein>
    <submittedName>
        <fullName evidence="2">Uncharacterized protein</fullName>
    </submittedName>
</protein>
<sequence length="122" mass="13731">MRGHARARPSGRQTLGTRSKNHDPDVDYIIPFKGQWHLAHLAPGIGKTFESHNQVYSYALTSNDLLFTDSWIPLAGDISGAAKGRKLVRSYLILLIIHLHICEFLRQHYLLSTTSEYAASQT</sequence>
<dbReference type="RefSeq" id="XP_023434165.1">
    <property type="nucleotide sequence ID" value="XM_023581471.1"/>
</dbReference>
<evidence type="ECO:0000256" key="1">
    <source>
        <dbReference type="SAM" id="MobiDB-lite"/>
    </source>
</evidence>
<dbReference type="Proteomes" id="UP000016800">
    <property type="component" value="Chromosome VIII"/>
</dbReference>
<reference evidence="3" key="1">
    <citation type="journal article" date="2013" name="PLoS Pathog.">
        <title>Deciphering the cryptic genome: genome-wide analyses of the rice pathogen Fusarium fujikuroi reveal complex regulation of secondary metabolism and novel metabolites.</title>
        <authorList>
            <person name="Wiemann P."/>
            <person name="Sieber C.M."/>
            <person name="von Bargen K.W."/>
            <person name="Studt L."/>
            <person name="Niehaus E.M."/>
            <person name="Espino J.J."/>
            <person name="Huss K."/>
            <person name="Michielse C.B."/>
            <person name="Albermann S."/>
            <person name="Wagner D."/>
            <person name="Bergner S.V."/>
            <person name="Connolly L.R."/>
            <person name="Fischer A."/>
            <person name="Reuter G."/>
            <person name="Kleigrewe K."/>
            <person name="Bald T."/>
            <person name="Wingfield B.D."/>
            <person name="Ophir R."/>
            <person name="Freeman S."/>
            <person name="Hippler M."/>
            <person name="Smith K.M."/>
            <person name="Brown D.W."/>
            <person name="Proctor R.H."/>
            <person name="Munsterkotter M."/>
            <person name="Freitag M."/>
            <person name="Humpf H.U."/>
            <person name="Guldener U."/>
            <person name="Tudzynski B."/>
        </authorList>
    </citation>
    <scope>NUCLEOTIDE SEQUENCE [LARGE SCALE GENOMIC DNA]</scope>
    <source>
        <strain evidence="3">CBS 195.34 / IMI 58289 / NRRL A-6831</strain>
    </source>
</reference>